<dbReference type="GO" id="GO:0003700">
    <property type="term" value="F:DNA-binding transcription factor activity"/>
    <property type="evidence" value="ECO:0007669"/>
    <property type="project" value="InterPro"/>
</dbReference>
<dbReference type="GO" id="GO:0003677">
    <property type="term" value="F:DNA binding"/>
    <property type="evidence" value="ECO:0007669"/>
    <property type="project" value="UniProtKB-KW"/>
</dbReference>
<keyword evidence="2" id="KW-0805">Transcription regulation</keyword>
<dbReference type="EMBL" id="JAGMWN010000005">
    <property type="protein sequence ID" value="MBP5857825.1"/>
    <property type="molecule type" value="Genomic_DNA"/>
</dbReference>
<name>A0A8J7S034_9PROT</name>
<reference evidence="7" key="1">
    <citation type="submission" date="2021-04" db="EMBL/GenBank/DDBJ databases">
        <authorList>
            <person name="Zhang D.-C."/>
        </authorList>
    </citation>
    <scope>NUCLEOTIDE SEQUENCE</scope>
    <source>
        <strain evidence="7">CGMCC 1.15697</strain>
    </source>
</reference>
<sequence length="295" mass="32184">MEDTLAGTNMSASAVHAILEIGARRATTAGDLATALRLEKSTVSRLLKPMIDGGLVTEHRDYEDGRRKHLALTEKGRQSFDDISRRAGDRVATALSVLDDADIDHVVRGLESYSGALHQTAGPGTAKGTISAAIEIRRGYLPGLAARILDMHITYYGRSAGFGRPFEAKVGGELCAFLTRLDNPRNATWSAVRAGRIVGSVSIDGEDLGDGRAHLRWFIVDDGQRGTGIGRKLIDAAMAFVDEAGFAETHLWTFSGLDAARRLYEQAGFELVEQHPGTQWGRTVEEQRFVRHRRT</sequence>
<dbReference type="Gene3D" id="3.40.630.30">
    <property type="match status" value="1"/>
</dbReference>
<evidence type="ECO:0000313" key="8">
    <source>
        <dbReference type="Proteomes" id="UP000672602"/>
    </source>
</evidence>
<dbReference type="InterPro" id="IPR023187">
    <property type="entry name" value="Tscrpt_reg_MarR-type_CS"/>
</dbReference>
<proteinExistence type="predicted"/>
<dbReference type="GO" id="GO:0008080">
    <property type="term" value="F:N-acetyltransferase activity"/>
    <property type="evidence" value="ECO:0007669"/>
    <property type="project" value="InterPro"/>
</dbReference>
<dbReference type="PANTHER" id="PTHR13947:SF37">
    <property type="entry name" value="LD18367P"/>
    <property type="match status" value="1"/>
</dbReference>
<evidence type="ECO:0000259" key="6">
    <source>
        <dbReference type="PROSITE" id="PS51186"/>
    </source>
</evidence>
<dbReference type="PANTHER" id="PTHR13947">
    <property type="entry name" value="GNAT FAMILY N-ACETYLTRANSFERASE"/>
    <property type="match status" value="1"/>
</dbReference>
<keyword evidence="3" id="KW-0238">DNA-binding</keyword>
<organism evidence="7 8">
    <name type="scientific">Marivibrio halodurans</name>
    <dbReference type="NCBI Taxonomy" id="2039722"/>
    <lineage>
        <taxon>Bacteria</taxon>
        <taxon>Pseudomonadati</taxon>
        <taxon>Pseudomonadota</taxon>
        <taxon>Alphaproteobacteria</taxon>
        <taxon>Rhodospirillales</taxon>
        <taxon>Rhodospirillaceae</taxon>
        <taxon>Marivibrio</taxon>
    </lineage>
</organism>
<evidence type="ECO:0000259" key="5">
    <source>
        <dbReference type="PROSITE" id="PS50995"/>
    </source>
</evidence>
<dbReference type="PROSITE" id="PS50995">
    <property type="entry name" value="HTH_MARR_2"/>
    <property type="match status" value="1"/>
</dbReference>
<dbReference type="PROSITE" id="PS01117">
    <property type="entry name" value="HTH_MARR_1"/>
    <property type="match status" value="1"/>
</dbReference>
<evidence type="ECO:0000256" key="3">
    <source>
        <dbReference type="ARBA" id="ARBA00023125"/>
    </source>
</evidence>
<dbReference type="AlphaFoldDB" id="A0A8J7S034"/>
<dbReference type="SUPFAM" id="SSF46785">
    <property type="entry name" value="Winged helix' DNA-binding domain"/>
    <property type="match status" value="1"/>
</dbReference>
<dbReference type="InterPro" id="IPR000182">
    <property type="entry name" value="GNAT_dom"/>
</dbReference>
<gene>
    <name evidence="7" type="ORF">KAJ83_12465</name>
</gene>
<dbReference type="PROSITE" id="PS51186">
    <property type="entry name" value="GNAT"/>
    <property type="match status" value="1"/>
</dbReference>
<dbReference type="InterPro" id="IPR011991">
    <property type="entry name" value="ArsR-like_HTH"/>
</dbReference>
<evidence type="ECO:0000313" key="7">
    <source>
        <dbReference type="EMBL" id="MBP5857825.1"/>
    </source>
</evidence>
<feature type="domain" description="N-acetyltransferase" evidence="6">
    <location>
        <begin position="134"/>
        <end position="291"/>
    </location>
</feature>
<dbReference type="InterPro" id="IPR036388">
    <property type="entry name" value="WH-like_DNA-bd_sf"/>
</dbReference>
<dbReference type="SMART" id="SM00347">
    <property type="entry name" value="HTH_MARR"/>
    <property type="match status" value="1"/>
</dbReference>
<dbReference type="CDD" id="cd00090">
    <property type="entry name" value="HTH_ARSR"/>
    <property type="match status" value="1"/>
</dbReference>
<dbReference type="Pfam" id="PF00583">
    <property type="entry name" value="Acetyltransf_1"/>
    <property type="match status" value="1"/>
</dbReference>
<evidence type="ECO:0000256" key="4">
    <source>
        <dbReference type="ARBA" id="ARBA00023163"/>
    </source>
</evidence>
<comment type="caution">
    <text evidence="7">The sequence shown here is derived from an EMBL/GenBank/DDBJ whole genome shotgun (WGS) entry which is preliminary data.</text>
</comment>
<dbReference type="SUPFAM" id="SSF55729">
    <property type="entry name" value="Acyl-CoA N-acyltransferases (Nat)"/>
    <property type="match status" value="1"/>
</dbReference>
<keyword evidence="1" id="KW-0808">Transferase</keyword>
<dbReference type="CDD" id="cd04301">
    <property type="entry name" value="NAT_SF"/>
    <property type="match status" value="1"/>
</dbReference>
<dbReference type="InterPro" id="IPR000835">
    <property type="entry name" value="HTH_MarR-typ"/>
</dbReference>
<keyword evidence="8" id="KW-1185">Reference proteome</keyword>
<keyword evidence="4" id="KW-0804">Transcription</keyword>
<dbReference type="InterPro" id="IPR036390">
    <property type="entry name" value="WH_DNA-bd_sf"/>
</dbReference>
<evidence type="ECO:0000256" key="1">
    <source>
        <dbReference type="ARBA" id="ARBA00022679"/>
    </source>
</evidence>
<accession>A0A8J7S034</accession>
<dbReference type="Proteomes" id="UP000672602">
    <property type="component" value="Unassembled WGS sequence"/>
</dbReference>
<dbReference type="Pfam" id="PF12802">
    <property type="entry name" value="MarR_2"/>
    <property type="match status" value="1"/>
</dbReference>
<dbReference type="Gene3D" id="1.10.10.10">
    <property type="entry name" value="Winged helix-like DNA-binding domain superfamily/Winged helix DNA-binding domain"/>
    <property type="match status" value="1"/>
</dbReference>
<evidence type="ECO:0000256" key="2">
    <source>
        <dbReference type="ARBA" id="ARBA00023015"/>
    </source>
</evidence>
<dbReference type="InterPro" id="IPR016181">
    <property type="entry name" value="Acyl_CoA_acyltransferase"/>
</dbReference>
<feature type="domain" description="HTH marR-type" evidence="5">
    <location>
        <begin position="1"/>
        <end position="115"/>
    </location>
</feature>
<dbReference type="InterPro" id="IPR050769">
    <property type="entry name" value="NAT_camello-type"/>
</dbReference>
<protein>
    <submittedName>
        <fullName evidence="7">MarR family transcriptional regulator</fullName>
    </submittedName>
</protein>